<dbReference type="PROSITE" id="PS00061">
    <property type="entry name" value="ADH_SHORT"/>
    <property type="match status" value="1"/>
</dbReference>
<dbReference type="InterPro" id="IPR002347">
    <property type="entry name" value="SDR_fam"/>
</dbReference>
<keyword evidence="2" id="KW-0560">Oxidoreductase</keyword>
<feature type="compositionally biased region" description="Polar residues" evidence="3">
    <location>
        <begin position="1"/>
        <end position="12"/>
    </location>
</feature>
<dbReference type="Pfam" id="PF13561">
    <property type="entry name" value="adh_short_C2"/>
    <property type="match status" value="1"/>
</dbReference>
<evidence type="ECO:0000256" key="2">
    <source>
        <dbReference type="ARBA" id="ARBA00023002"/>
    </source>
</evidence>
<dbReference type="Proteomes" id="UP000655366">
    <property type="component" value="Unassembled WGS sequence"/>
</dbReference>
<dbReference type="AlphaFoldDB" id="A0A931CKJ7"/>
<feature type="compositionally biased region" description="Basic and acidic residues" evidence="3">
    <location>
        <begin position="30"/>
        <end position="43"/>
    </location>
</feature>
<dbReference type="PRINTS" id="PR00080">
    <property type="entry name" value="SDRFAMILY"/>
</dbReference>
<dbReference type="RefSeq" id="WP_196397203.1">
    <property type="nucleotide sequence ID" value="NZ_JADNYM010000015.1"/>
</dbReference>
<dbReference type="InterPro" id="IPR020904">
    <property type="entry name" value="Sc_DH/Rdtase_CS"/>
</dbReference>
<dbReference type="Gene3D" id="3.40.50.720">
    <property type="entry name" value="NAD(P)-binding Rossmann-like Domain"/>
    <property type="match status" value="1"/>
</dbReference>
<feature type="region of interest" description="Disordered" evidence="3">
    <location>
        <begin position="1"/>
        <end position="48"/>
    </location>
</feature>
<organism evidence="4 5">
    <name type="scientific">Arthrobacter terrae</name>
    <dbReference type="NCBI Taxonomy" id="2935737"/>
    <lineage>
        <taxon>Bacteria</taxon>
        <taxon>Bacillati</taxon>
        <taxon>Actinomycetota</taxon>
        <taxon>Actinomycetes</taxon>
        <taxon>Micrococcales</taxon>
        <taxon>Micrococcaceae</taxon>
        <taxon>Arthrobacter</taxon>
    </lineage>
</organism>
<comment type="caution">
    <text evidence="4">The sequence shown here is derived from an EMBL/GenBank/DDBJ whole genome shotgun (WGS) entry which is preliminary data.</text>
</comment>
<dbReference type="PRINTS" id="PR00081">
    <property type="entry name" value="GDHRDH"/>
</dbReference>
<proteinExistence type="inferred from homology"/>
<dbReference type="PANTHER" id="PTHR48107">
    <property type="entry name" value="NADPH-DEPENDENT ALDEHYDE REDUCTASE-LIKE PROTEIN, CHLOROPLASTIC-RELATED"/>
    <property type="match status" value="1"/>
</dbReference>
<keyword evidence="5" id="KW-1185">Reference proteome</keyword>
<dbReference type="EMBL" id="JADNYM010000015">
    <property type="protein sequence ID" value="MBG0740272.1"/>
    <property type="molecule type" value="Genomic_DNA"/>
</dbReference>
<dbReference type="FunFam" id="3.40.50.720:FF:000097">
    <property type="entry name" value="SDR family oxidoreductase"/>
    <property type="match status" value="1"/>
</dbReference>
<protein>
    <submittedName>
        <fullName evidence="4">SDR family oxidoreductase</fullName>
    </submittedName>
</protein>
<dbReference type="InterPro" id="IPR036291">
    <property type="entry name" value="NAD(P)-bd_dom_sf"/>
</dbReference>
<comment type="similarity">
    <text evidence="1">Belongs to the short-chain dehydrogenases/reductases (SDR) family.</text>
</comment>
<reference evidence="4 5" key="1">
    <citation type="submission" date="2020-11" db="EMBL/GenBank/DDBJ databases">
        <title>Arthrobacter antarcticus sp. nov., isolated from Antarctic Soil.</title>
        <authorList>
            <person name="Li J."/>
        </authorList>
    </citation>
    <scope>NUCLEOTIDE SEQUENCE [LARGE SCALE GENOMIC DNA]</scope>
    <source>
        <strain evidence="4 5">Z1-20</strain>
    </source>
</reference>
<evidence type="ECO:0000313" key="5">
    <source>
        <dbReference type="Proteomes" id="UP000655366"/>
    </source>
</evidence>
<dbReference type="SUPFAM" id="SSF51735">
    <property type="entry name" value="NAD(P)-binding Rossmann-fold domains"/>
    <property type="match status" value="1"/>
</dbReference>
<name>A0A931CKJ7_9MICC</name>
<gene>
    <name evidence="4" type="ORF">IV500_12865</name>
</gene>
<accession>A0A931CKJ7</accession>
<evidence type="ECO:0000256" key="3">
    <source>
        <dbReference type="SAM" id="MobiDB-lite"/>
    </source>
</evidence>
<evidence type="ECO:0000256" key="1">
    <source>
        <dbReference type="ARBA" id="ARBA00006484"/>
    </source>
</evidence>
<sequence length="298" mass="31712">MSADQYTFQDPTTRYPYISPPEQDQPEPGLDQKLEPQTDRGQESYRGTGRLAGRRALITGADSGIGAAVAIAFAREGADVALSYLPAEEPDAKEIVRLIEECGRTAVALPGDISNAEASRGLVQKAVDGLGGLDILVSNAGKQIACERLEDLSDEQFDQTFKTNVYPLFWITKAALAHLQPGSSIIATTSVNAYLPSKDLIDYAMTKAAINNFVKGMAQQLAPRGIRINAVAPGPFWTPLQVSDGQPKKALPEFGKSTPLGRAGQPTELAPAYVFLASSESSYVAGETLNVNGGMPTP</sequence>
<dbReference type="PANTHER" id="PTHR48107:SF16">
    <property type="entry name" value="NADPH-DEPENDENT ALDEHYDE REDUCTASE 1, CHLOROPLASTIC"/>
    <property type="match status" value="1"/>
</dbReference>
<evidence type="ECO:0000313" key="4">
    <source>
        <dbReference type="EMBL" id="MBG0740272.1"/>
    </source>
</evidence>
<dbReference type="GO" id="GO:0016614">
    <property type="term" value="F:oxidoreductase activity, acting on CH-OH group of donors"/>
    <property type="evidence" value="ECO:0007669"/>
    <property type="project" value="UniProtKB-ARBA"/>
</dbReference>